<dbReference type="InterPro" id="IPR000402">
    <property type="entry name" value="Na/K_ATPase_sub_beta"/>
</dbReference>
<dbReference type="GO" id="GO:0036376">
    <property type="term" value="P:sodium ion export across plasma membrane"/>
    <property type="evidence" value="ECO:0007669"/>
    <property type="project" value="TreeGrafter"/>
</dbReference>
<keyword evidence="13 18" id="KW-0472">Membrane</keyword>
<keyword evidence="10 18" id="KW-1133">Transmembrane helix</keyword>
<evidence type="ECO:0008006" key="21">
    <source>
        <dbReference type="Google" id="ProtNLM"/>
    </source>
</evidence>
<evidence type="ECO:0000256" key="15">
    <source>
        <dbReference type="ARBA" id="ARBA00023180"/>
    </source>
</evidence>
<evidence type="ECO:0000256" key="4">
    <source>
        <dbReference type="ARBA" id="ARBA00022475"/>
    </source>
</evidence>
<evidence type="ECO:0000256" key="6">
    <source>
        <dbReference type="ARBA" id="ARBA00022607"/>
    </source>
</evidence>
<evidence type="ECO:0000256" key="11">
    <source>
        <dbReference type="ARBA" id="ARBA00023053"/>
    </source>
</evidence>
<dbReference type="InterPro" id="IPR038702">
    <property type="entry name" value="Na/K_ATPase_sub_beta_sf"/>
</dbReference>
<evidence type="ECO:0000256" key="10">
    <source>
        <dbReference type="ARBA" id="ARBA00022989"/>
    </source>
</evidence>
<keyword evidence="16" id="KW-0739">Sodium transport</keyword>
<sequence length="345" mass="39665">MTHERKHVKATEKTEMSYLLDKNGKSNGMADKNKQGEYYSRPAKMGKWEGFKHFLWNSETSELLGRTGGSWAKILLFYVLFYAALAGFFAAIFAVFYQTLDANKPKWLLDNGLIGSNPGLGFRPMPPESNVESTLVWFEASKESNIEYWISALDEFLEVYKKEDREVEKNRMECNAQNHPKDGKVCRVDVSPNAFGACTKENQYGYAKASPCIFLKLNKIYGWNPEYFNRSSELPSKMPEDLQEQIKGIPEDDKNHEMIWVSCEGENPADIENLGPINYIPKRGFPGYYFPFMNQKGYLPPVLAINFERPKTGVLINIECKAWARNIMHDRAERRGSVHFELMVD</sequence>
<dbReference type="FunFam" id="2.60.40.1660:FF:000004">
    <property type="entry name" value="sodium/potassium-transporting ATPase subunit beta-2"/>
    <property type="match status" value="1"/>
</dbReference>
<dbReference type="OrthoDB" id="5912413at2759"/>
<evidence type="ECO:0000256" key="17">
    <source>
        <dbReference type="ARBA" id="ARBA00025540"/>
    </source>
</evidence>
<dbReference type="GO" id="GO:0005890">
    <property type="term" value="C:sodium:potassium-exchanging ATPase complex"/>
    <property type="evidence" value="ECO:0007669"/>
    <property type="project" value="InterPro"/>
</dbReference>
<dbReference type="GO" id="GO:0001671">
    <property type="term" value="F:ATPase activator activity"/>
    <property type="evidence" value="ECO:0007669"/>
    <property type="project" value="TreeGrafter"/>
</dbReference>
<keyword evidence="7 18" id="KW-0812">Transmembrane</keyword>
<dbReference type="PROSITE" id="PS00390">
    <property type="entry name" value="ATPASE_NA_K_BETA_1"/>
    <property type="match status" value="1"/>
</dbReference>
<keyword evidence="15" id="KW-0325">Glycoprotein</keyword>
<evidence type="ECO:0000313" key="20">
    <source>
        <dbReference type="Proteomes" id="UP001107558"/>
    </source>
</evidence>
<gene>
    <name evidence="19" type="ORF">PVAND_011998</name>
</gene>
<keyword evidence="5" id="KW-0633">Potassium transport</keyword>
<organism evidence="19 20">
    <name type="scientific">Polypedilum vanderplanki</name>
    <name type="common">Sleeping chironomid midge</name>
    <dbReference type="NCBI Taxonomy" id="319348"/>
    <lineage>
        <taxon>Eukaryota</taxon>
        <taxon>Metazoa</taxon>
        <taxon>Ecdysozoa</taxon>
        <taxon>Arthropoda</taxon>
        <taxon>Hexapoda</taxon>
        <taxon>Insecta</taxon>
        <taxon>Pterygota</taxon>
        <taxon>Neoptera</taxon>
        <taxon>Endopterygota</taxon>
        <taxon>Diptera</taxon>
        <taxon>Nematocera</taxon>
        <taxon>Chironomoidea</taxon>
        <taxon>Chironomidae</taxon>
        <taxon>Chironominae</taxon>
        <taxon>Polypedilum</taxon>
        <taxon>Polypedilum</taxon>
    </lineage>
</organism>
<dbReference type="PANTHER" id="PTHR11523:SF28">
    <property type="entry name" value="NA_K-ATPASE BETA SUBUNIT ISOFORM 4-RELATED"/>
    <property type="match status" value="1"/>
</dbReference>
<evidence type="ECO:0000256" key="12">
    <source>
        <dbReference type="ARBA" id="ARBA00023065"/>
    </source>
</evidence>
<dbReference type="Gene3D" id="2.60.40.1660">
    <property type="entry name" value="Na, k-atpase alpha subunit"/>
    <property type="match status" value="1"/>
</dbReference>
<evidence type="ECO:0000256" key="18">
    <source>
        <dbReference type="SAM" id="Phobius"/>
    </source>
</evidence>
<feature type="transmembrane region" description="Helical" evidence="18">
    <location>
        <begin position="75"/>
        <end position="97"/>
    </location>
</feature>
<comment type="subcellular location">
    <subcellularLocation>
        <location evidence="1">Cell membrane</location>
        <topology evidence="1">Single-pass type II membrane protein</topology>
    </subcellularLocation>
</comment>
<keyword evidence="3" id="KW-0813">Transport</keyword>
<evidence type="ECO:0000256" key="3">
    <source>
        <dbReference type="ARBA" id="ARBA00022448"/>
    </source>
</evidence>
<accession>A0A9J6CLZ3</accession>
<reference evidence="19" key="1">
    <citation type="submission" date="2021-03" db="EMBL/GenBank/DDBJ databases">
        <title>Chromosome level genome of the anhydrobiotic midge Polypedilum vanderplanki.</title>
        <authorList>
            <person name="Yoshida Y."/>
            <person name="Kikawada T."/>
            <person name="Gusev O."/>
        </authorList>
    </citation>
    <scope>NUCLEOTIDE SEQUENCE</scope>
    <source>
        <strain evidence="19">NIAS01</strain>
        <tissue evidence="19">Whole body or cell culture</tissue>
    </source>
</reference>
<proteinExistence type="inferred from homology"/>
<keyword evidence="14" id="KW-1015">Disulfide bond</keyword>
<comment type="function">
    <text evidence="17">This is the non-catalytic component of the active enzyme, which catalyzes the hydrolysis of ATP coupled with the exchange of Na(+) and K(+) ions across the plasma membrane. The beta subunit regulates, through assembly of alpha/beta heterodimers, the number of sodium pumps transported to the plasma membrane.</text>
</comment>
<keyword evidence="20" id="KW-1185">Reference proteome</keyword>
<keyword evidence="4" id="KW-1003">Cell membrane</keyword>
<dbReference type="GO" id="GO:1990573">
    <property type="term" value="P:potassium ion import across plasma membrane"/>
    <property type="evidence" value="ECO:0007669"/>
    <property type="project" value="TreeGrafter"/>
</dbReference>
<evidence type="ECO:0000256" key="5">
    <source>
        <dbReference type="ARBA" id="ARBA00022538"/>
    </source>
</evidence>
<name>A0A9J6CLZ3_POLVA</name>
<comment type="caution">
    <text evidence="19">The sequence shown here is derived from an EMBL/GenBank/DDBJ whole genome shotgun (WGS) entry which is preliminary data.</text>
</comment>
<keyword evidence="9" id="KW-0735">Signal-anchor</keyword>
<comment type="similarity">
    <text evidence="2">Belongs to the X(+)/potassium ATPases subunit beta family.</text>
</comment>
<dbReference type="GO" id="GO:0006883">
    <property type="term" value="P:intracellular sodium ion homeostasis"/>
    <property type="evidence" value="ECO:0007669"/>
    <property type="project" value="TreeGrafter"/>
</dbReference>
<keyword evidence="12" id="KW-0406">Ion transport</keyword>
<evidence type="ECO:0000256" key="13">
    <source>
        <dbReference type="ARBA" id="ARBA00023136"/>
    </source>
</evidence>
<evidence type="ECO:0000256" key="9">
    <source>
        <dbReference type="ARBA" id="ARBA00022968"/>
    </source>
</evidence>
<dbReference type="GO" id="GO:0030007">
    <property type="term" value="P:intracellular potassium ion homeostasis"/>
    <property type="evidence" value="ECO:0007669"/>
    <property type="project" value="TreeGrafter"/>
</dbReference>
<keyword evidence="6" id="KW-0740">Sodium/potassium transport</keyword>
<dbReference type="Proteomes" id="UP001107558">
    <property type="component" value="Chromosome 1"/>
</dbReference>
<dbReference type="Pfam" id="PF00287">
    <property type="entry name" value="Na_K-ATPase"/>
    <property type="match status" value="1"/>
</dbReference>
<evidence type="ECO:0000256" key="16">
    <source>
        <dbReference type="ARBA" id="ARBA00023201"/>
    </source>
</evidence>
<evidence type="ECO:0000256" key="1">
    <source>
        <dbReference type="ARBA" id="ARBA00004401"/>
    </source>
</evidence>
<keyword evidence="8" id="KW-0630">Potassium</keyword>
<evidence type="ECO:0000256" key="14">
    <source>
        <dbReference type="ARBA" id="ARBA00023157"/>
    </source>
</evidence>
<dbReference type="EMBL" id="JADBJN010000001">
    <property type="protein sequence ID" value="KAG5682659.1"/>
    <property type="molecule type" value="Genomic_DNA"/>
</dbReference>
<protein>
    <recommendedName>
        <fullName evidence="21">Sodium/potassium-transporting ATPase subunit beta-2</fullName>
    </recommendedName>
</protein>
<dbReference type="PANTHER" id="PTHR11523">
    <property type="entry name" value="SODIUM/POTASSIUM-DEPENDENT ATPASE BETA SUBUNIT"/>
    <property type="match status" value="1"/>
</dbReference>
<keyword evidence="11" id="KW-0915">Sodium</keyword>
<evidence type="ECO:0000256" key="2">
    <source>
        <dbReference type="ARBA" id="ARBA00005876"/>
    </source>
</evidence>
<evidence type="ECO:0000256" key="8">
    <source>
        <dbReference type="ARBA" id="ARBA00022958"/>
    </source>
</evidence>
<dbReference type="AlphaFoldDB" id="A0A9J6CLZ3"/>
<evidence type="ECO:0000313" key="19">
    <source>
        <dbReference type="EMBL" id="KAG5682659.1"/>
    </source>
</evidence>
<evidence type="ECO:0000256" key="7">
    <source>
        <dbReference type="ARBA" id="ARBA00022692"/>
    </source>
</evidence>